<dbReference type="FunFam" id="1.20.1560.10:FF:000014">
    <property type="entry name" value="Multidrug resistance-associated protein member 4"/>
    <property type="match status" value="1"/>
</dbReference>
<dbReference type="InterPro" id="IPR044726">
    <property type="entry name" value="ABCC_6TM_D2"/>
</dbReference>
<dbReference type="SMART" id="SM00382">
    <property type="entry name" value="AAA"/>
    <property type="match status" value="2"/>
</dbReference>
<feature type="domain" description="ABC transporter" evidence="9">
    <location>
        <begin position="1048"/>
        <end position="1281"/>
    </location>
</feature>
<evidence type="ECO:0000313" key="12">
    <source>
        <dbReference type="Proteomes" id="UP000327044"/>
    </source>
</evidence>
<name>A0A5N4ALF0_PHOPY</name>
<dbReference type="InterPro" id="IPR027417">
    <property type="entry name" value="P-loop_NTPase"/>
</dbReference>
<dbReference type="SUPFAM" id="SSF90123">
    <property type="entry name" value="ABC transporter transmembrane region"/>
    <property type="match status" value="2"/>
</dbReference>
<keyword evidence="4" id="KW-0547">Nucleotide-binding</keyword>
<keyword evidence="3 8" id="KW-0812">Transmembrane</keyword>
<dbReference type="CDD" id="cd18580">
    <property type="entry name" value="ABC_6TM_ABCC_D2"/>
    <property type="match status" value="1"/>
</dbReference>
<dbReference type="Gene3D" id="3.40.50.300">
    <property type="entry name" value="P-loop containing nucleotide triphosphate hydrolases"/>
    <property type="match status" value="2"/>
</dbReference>
<feature type="transmembrane region" description="Helical" evidence="8">
    <location>
        <begin position="955"/>
        <end position="976"/>
    </location>
</feature>
<dbReference type="InterPro" id="IPR050173">
    <property type="entry name" value="ABC_transporter_C-like"/>
</dbReference>
<feature type="domain" description="ABC transmembrane type-1" evidence="10">
    <location>
        <begin position="729"/>
        <end position="1005"/>
    </location>
</feature>
<feature type="transmembrane region" description="Helical" evidence="8">
    <location>
        <begin position="365"/>
        <end position="385"/>
    </location>
</feature>
<keyword evidence="12" id="KW-1185">Reference proteome</keyword>
<feature type="transmembrane region" description="Helical" evidence="8">
    <location>
        <begin position="849"/>
        <end position="882"/>
    </location>
</feature>
<accession>A0A5N4ALF0</accession>
<feature type="transmembrane region" description="Helical" evidence="8">
    <location>
        <begin position="280"/>
        <end position="298"/>
    </location>
</feature>
<feature type="transmembrane region" description="Helical" evidence="8">
    <location>
        <begin position="140"/>
        <end position="167"/>
    </location>
</feature>
<reference evidence="11 12" key="1">
    <citation type="journal article" date="2018" name="Elife">
        <title>Firefly genomes illuminate parallel origins of bioluminescence in beetles.</title>
        <authorList>
            <person name="Fallon T.R."/>
            <person name="Lower S.E."/>
            <person name="Chang C.H."/>
            <person name="Bessho-Uehara M."/>
            <person name="Martin G.J."/>
            <person name="Bewick A.J."/>
            <person name="Behringer M."/>
            <person name="Debat H.J."/>
            <person name="Wong I."/>
            <person name="Day J.C."/>
            <person name="Suvorov A."/>
            <person name="Silva C.J."/>
            <person name="Stanger-Hall K.F."/>
            <person name="Hall D.W."/>
            <person name="Schmitz R.J."/>
            <person name="Nelson D.R."/>
            <person name="Lewis S.M."/>
            <person name="Shigenobu S."/>
            <person name="Bybee S.M."/>
            <person name="Larracuente A.M."/>
            <person name="Oba Y."/>
            <person name="Weng J.K."/>
        </authorList>
    </citation>
    <scope>NUCLEOTIDE SEQUENCE [LARGE SCALE GENOMIC DNA]</scope>
    <source>
        <strain evidence="11">1611_PpyrPB1</strain>
        <tissue evidence="11">Whole body</tissue>
    </source>
</reference>
<comment type="caution">
    <text evidence="11">The sequence shown here is derived from an EMBL/GenBank/DDBJ whole genome shotgun (WGS) entry which is preliminary data.</text>
</comment>
<dbReference type="PROSITE" id="PS50929">
    <property type="entry name" value="ABC_TM1F"/>
    <property type="match status" value="2"/>
</dbReference>
<dbReference type="GO" id="GO:0140359">
    <property type="term" value="F:ABC-type transporter activity"/>
    <property type="evidence" value="ECO:0007669"/>
    <property type="project" value="InterPro"/>
</dbReference>
<evidence type="ECO:0000259" key="10">
    <source>
        <dbReference type="PROSITE" id="PS50929"/>
    </source>
</evidence>
<dbReference type="SUPFAM" id="SSF52540">
    <property type="entry name" value="P-loop containing nucleoside triphosphate hydrolases"/>
    <property type="match status" value="2"/>
</dbReference>
<feature type="transmembrane region" description="Helical" evidence="8">
    <location>
        <begin position="770"/>
        <end position="788"/>
    </location>
</feature>
<keyword evidence="5" id="KW-0067">ATP-binding</keyword>
<organism evidence="11 12">
    <name type="scientific">Photinus pyralis</name>
    <name type="common">Common eastern firefly</name>
    <name type="synonym">Lampyris pyralis</name>
    <dbReference type="NCBI Taxonomy" id="7054"/>
    <lineage>
        <taxon>Eukaryota</taxon>
        <taxon>Metazoa</taxon>
        <taxon>Ecdysozoa</taxon>
        <taxon>Arthropoda</taxon>
        <taxon>Hexapoda</taxon>
        <taxon>Insecta</taxon>
        <taxon>Pterygota</taxon>
        <taxon>Neoptera</taxon>
        <taxon>Endopterygota</taxon>
        <taxon>Coleoptera</taxon>
        <taxon>Polyphaga</taxon>
        <taxon>Elateriformia</taxon>
        <taxon>Elateroidea</taxon>
        <taxon>Lampyridae</taxon>
        <taxon>Lampyrinae</taxon>
        <taxon>Photinus</taxon>
    </lineage>
</organism>
<evidence type="ECO:0000259" key="9">
    <source>
        <dbReference type="PROSITE" id="PS50893"/>
    </source>
</evidence>
<dbReference type="InterPro" id="IPR003593">
    <property type="entry name" value="AAA+_ATPase"/>
</dbReference>
<comment type="subcellular location">
    <subcellularLocation>
        <location evidence="1">Membrane</location>
        <topology evidence="1">Multi-pass membrane protein</topology>
    </subcellularLocation>
</comment>
<feature type="domain" description="ABC transmembrane type-1" evidence="10">
    <location>
        <begin position="143"/>
        <end position="420"/>
    </location>
</feature>
<dbReference type="CDD" id="cd03244">
    <property type="entry name" value="ABCC_MRP_domain2"/>
    <property type="match status" value="1"/>
</dbReference>
<dbReference type="Gene3D" id="1.20.1560.10">
    <property type="entry name" value="ABC transporter type 1, transmembrane domain"/>
    <property type="match status" value="2"/>
</dbReference>
<feature type="domain" description="ABC transporter" evidence="9">
    <location>
        <begin position="451"/>
        <end position="674"/>
    </location>
</feature>
<evidence type="ECO:0000256" key="4">
    <source>
        <dbReference type="ARBA" id="ARBA00022741"/>
    </source>
</evidence>
<dbReference type="CDD" id="cd03250">
    <property type="entry name" value="ABCC_MRP_domain1"/>
    <property type="match status" value="1"/>
</dbReference>
<gene>
    <name evidence="11" type="ORF">PPYR_09153</name>
</gene>
<dbReference type="EMBL" id="VVIM01000006">
    <property type="protein sequence ID" value="KAB0798160.1"/>
    <property type="molecule type" value="Genomic_DNA"/>
</dbReference>
<dbReference type="Pfam" id="PF00005">
    <property type="entry name" value="ABC_tran"/>
    <property type="match status" value="2"/>
</dbReference>
<dbReference type="InParanoid" id="A0A5N4ALF0"/>
<feature type="transmembrane region" description="Helical" evidence="8">
    <location>
        <begin position="179"/>
        <end position="201"/>
    </location>
</feature>
<dbReference type="OrthoDB" id="6770093at2759"/>
<evidence type="ECO:0000256" key="7">
    <source>
        <dbReference type="ARBA" id="ARBA00023136"/>
    </source>
</evidence>
<dbReference type="FunFam" id="3.40.50.300:FF:000163">
    <property type="entry name" value="Multidrug resistance-associated protein member 4"/>
    <property type="match status" value="1"/>
</dbReference>
<dbReference type="Pfam" id="PF00664">
    <property type="entry name" value="ABC_membrane"/>
    <property type="match status" value="2"/>
</dbReference>
<sequence length="1306" mass="147973">MEWQCKGLFSILINIDWLNGTYKLEGNLLYETHFSVECSWLQIIDWKMEVNCETNNTPHPRENANLLSRFTFSYILPLFMYGYRKNITQEDVFQPHSELRSSNLGNNAIDLWQEELKGTYKHGRKPSLPKLIVKMLAKEYLSISALIVICELLARPLQAFFLGEFILCYSDPNLERKPYFYACGVIVCVFCNTIFLHPAVLASHHLAFKIRVICGSLIYSKILRLSKEALNQRTPGQILNLISNDVNIFDRMVFTSQYLWVGPLQTFIILGLMYREVGVASFFGLALLLLFIPLYFVLGRLASKFRLKASLKRDHRLRFMNEIIQGINVIKMYAWEKSFSKVIFKFRKLEINFIKLGLYVKSVAITYDVFISTALFLTMLSGVLLGEKLNASSVFIVTTLFSTLGFTLNFFFPQGMIFLSEIFVSLNRINDFLLCDEVLPVTRNVGAKGTIVIQQATSRWEKDSDRNILSDIDFEIECESLNAVIGSVASGKTSLLNLILGEIPLESGAISINGTISYASQDAWIFSSTIKQNILFGSKMDESRYADVIKCCALERDLSLLPNGDKTIVGERGASLSGGQKARINLARAIYRDADIYLLDDPLSAVDTRVGKHIFEYCIRRFLKGKTILLITHQLQYLKHVDSIMVMENGTIITKGSQSDLENSGFDFVRFLRDSDQVDDITEEPTVQNSTSFNQAKAPIQGKPTGIQMISYHTYKAYFYASKSWTILLMCFSLFVLVQLAMSSASYFLAYWVNKEHADGFTSIMQEQSIYVYVYSTIILASLIFTTLRSVSFVNLTTTSARILHDRMFSNVLHATINFFNLNSSGAILNRFSKDLATIDEMLPNAVMIAGRTLLSITGVFCVICIVNPWFIIPTLFVLIILNYLRRFYLATDLNVLRVEGQVRGPLYGYVNVSLQGLSTIRAFSVQKLLTEEFYRHQDIHSSALDMASTVSRAFAYWMDLLNVIYIIVITLFYTFSADSFGVNIGLTISQALQLMTQLPWGVRQSTDAESFMVSVERVVEYDSISKERDGKGATKKPSNSWPDFGKIEFKNVFLRYSDTAPYVLQDLNFTIRPMEKVGIVGRTGAGKSSIIAALFQLVDNEGFIFIDGVDVCKIDLPILRKRMSIIPQDPVLFTGTIRSNLDPFEEYGDEVLWKALEEVRLKDVVNGLPSGLNCEISQDGSNFSVGQRQLICLARAIVRSNKILILDEATANVDLDTDTLIQETIRHKFSNCTVLTVAHRLNTIIDCDKVLVMDRGLAVEFNHPYLLLQNTNGFFYNLVQQTEKVMANTLNDIARRSYQKAQQEE</sequence>
<dbReference type="InterPro" id="IPR017871">
    <property type="entry name" value="ABC_transporter-like_CS"/>
</dbReference>
<evidence type="ECO:0000256" key="5">
    <source>
        <dbReference type="ARBA" id="ARBA00022840"/>
    </source>
</evidence>
<keyword evidence="7 8" id="KW-0472">Membrane</keyword>
<dbReference type="FunFam" id="3.40.50.300:FF:000482">
    <property type="entry name" value="Multidrug resistance-associated protein member 4"/>
    <property type="match status" value="1"/>
</dbReference>
<feature type="transmembrane region" description="Helical" evidence="8">
    <location>
        <begin position="725"/>
        <end position="750"/>
    </location>
</feature>
<dbReference type="GO" id="GO:0016020">
    <property type="term" value="C:membrane"/>
    <property type="evidence" value="ECO:0007669"/>
    <property type="project" value="UniProtKB-SubCell"/>
</dbReference>
<dbReference type="PROSITE" id="PS50893">
    <property type="entry name" value="ABC_TRANSPORTER_2"/>
    <property type="match status" value="2"/>
</dbReference>
<dbReference type="GO" id="GO:0005524">
    <property type="term" value="F:ATP binding"/>
    <property type="evidence" value="ECO:0007669"/>
    <property type="project" value="UniProtKB-KW"/>
</dbReference>
<dbReference type="InterPro" id="IPR003439">
    <property type="entry name" value="ABC_transporter-like_ATP-bd"/>
</dbReference>
<evidence type="ECO:0000256" key="1">
    <source>
        <dbReference type="ARBA" id="ARBA00004141"/>
    </source>
</evidence>
<dbReference type="InterPro" id="IPR011527">
    <property type="entry name" value="ABC1_TM_dom"/>
</dbReference>
<dbReference type="FunFam" id="1.20.1560.10:FF:000026">
    <property type="entry name" value="Multidrug resistance-associated protein lethal(2)03659"/>
    <property type="match status" value="1"/>
</dbReference>
<keyword evidence="6 8" id="KW-1133">Transmembrane helix</keyword>
<keyword evidence="2" id="KW-0813">Transport</keyword>
<evidence type="ECO:0000256" key="2">
    <source>
        <dbReference type="ARBA" id="ARBA00022448"/>
    </source>
</evidence>
<dbReference type="InterPro" id="IPR036640">
    <property type="entry name" value="ABC1_TM_sf"/>
</dbReference>
<dbReference type="Proteomes" id="UP000327044">
    <property type="component" value="Unassembled WGS sequence"/>
</dbReference>
<evidence type="ECO:0000256" key="6">
    <source>
        <dbReference type="ARBA" id="ARBA00022989"/>
    </source>
</evidence>
<feature type="transmembrane region" description="Helical" evidence="8">
    <location>
        <begin position="391"/>
        <end position="412"/>
    </location>
</feature>
<proteinExistence type="predicted"/>
<protein>
    <submittedName>
        <fullName evidence="11">Uncharacterized protein</fullName>
    </submittedName>
</protein>
<evidence type="ECO:0000313" key="11">
    <source>
        <dbReference type="EMBL" id="KAB0798160.1"/>
    </source>
</evidence>
<dbReference type="PANTHER" id="PTHR24223:SF324">
    <property type="entry name" value="LD17001P"/>
    <property type="match status" value="1"/>
</dbReference>
<dbReference type="GO" id="GO:0016887">
    <property type="term" value="F:ATP hydrolysis activity"/>
    <property type="evidence" value="ECO:0007669"/>
    <property type="project" value="InterPro"/>
</dbReference>
<dbReference type="PANTHER" id="PTHR24223">
    <property type="entry name" value="ATP-BINDING CASSETTE SUB-FAMILY C"/>
    <property type="match status" value="1"/>
</dbReference>
<evidence type="ECO:0000256" key="3">
    <source>
        <dbReference type="ARBA" id="ARBA00022692"/>
    </source>
</evidence>
<evidence type="ECO:0000256" key="8">
    <source>
        <dbReference type="SAM" id="Phobius"/>
    </source>
</evidence>
<dbReference type="PROSITE" id="PS00211">
    <property type="entry name" value="ABC_TRANSPORTER_1"/>
    <property type="match status" value="2"/>
</dbReference>